<dbReference type="EMBL" id="CP136958">
    <property type="protein sequence ID" value="WOT02579.1"/>
    <property type="molecule type" value="Genomic_DNA"/>
</dbReference>
<keyword evidence="2" id="KW-1133">Transmembrane helix</keyword>
<protein>
    <submittedName>
        <fullName evidence="3">Uncharacterized protein</fullName>
    </submittedName>
</protein>
<reference evidence="3" key="2">
    <citation type="submission" date="2023-10" db="EMBL/GenBank/DDBJ databases">
        <authorList>
            <person name="Choi B."/>
        </authorList>
    </citation>
    <scope>NUCLEOTIDE SEQUENCE</scope>
    <source>
        <strain evidence="3">UMB0763</strain>
    </source>
</reference>
<gene>
    <name evidence="3" type="ORF">CYJ47_02055</name>
</gene>
<organism evidence="3 4">
    <name type="scientific">Corynebacterium pyruviciproducens</name>
    <dbReference type="NCBI Taxonomy" id="598660"/>
    <lineage>
        <taxon>Bacteria</taxon>
        <taxon>Bacillati</taxon>
        <taxon>Actinomycetota</taxon>
        <taxon>Actinomycetes</taxon>
        <taxon>Mycobacteriales</taxon>
        <taxon>Corynebacteriaceae</taxon>
        <taxon>Corynebacterium</taxon>
    </lineage>
</organism>
<evidence type="ECO:0000256" key="1">
    <source>
        <dbReference type="SAM" id="MobiDB-lite"/>
    </source>
</evidence>
<reference evidence="3" key="1">
    <citation type="submission" date="2017-12" db="EMBL/GenBank/DDBJ databases">
        <authorList>
            <person name="Thomas-White K."/>
            <person name="Wolfe A.J."/>
        </authorList>
    </citation>
    <scope>NUCLEOTIDE SEQUENCE</scope>
    <source>
        <strain evidence="3">UMB0763</strain>
    </source>
</reference>
<evidence type="ECO:0000313" key="4">
    <source>
        <dbReference type="Proteomes" id="UP000234560"/>
    </source>
</evidence>
<name>A0AAF0YSM8_9CORY</name>
<dbReference type="AlphaFoldDB" id="A0AAF0YSM8"/>
<keyword evidence="2" id="KW-0812">Transmembrane</keyword>
<evidence type="ECO:0000313" key="3">
    <source>
        <dbReference type="EMBL" id="WOT02579.1"/>
    </source>
</evidence>
<keyword evidence="2" id="KW-0472">Membrane</keyword>
<evidence type="ECO:0000256" key="2">
    <source>
        <dbReference type="SAM" id="Phobius"/>
    </source>
</evidence>
<feature type="transmembrane region" description="Helical" evidence="2">
    <location>
        <begin position="42"/>
        <end position="62"/>
    </location>
</feature>
<accession>A0AAF0YSM8</accession>
<dbReference type="KEGG" id="cpyr:CYJ47_02055"/>
<proteinExistence type="predicted"/>
<dbReference type="RefSeq" id="WP_101679349.1">
    <property type="nucleotide sequence ID" value="NZ_CP136958.1"/>
</dbReference>
<dbReference type="Proteomes" id="UP000234560">
    <property type="component" value="Chromosome"/>
</dbReference>
<feature type="region of interest" description="Disordered" evidence="1">
    <location>
        <begin position="94"/>
        <end position="115"/>
    </location>
</feature>
<sequence>MKPKQTLTIGGIIRLVIYVIAALIGLASVVVAQLGMVDLSTLLATIAGLAAAISGGTASFAIKQNPGAPIDIAAIAAALPALIGAVDAYRKAEPENTPPQVIGLPVYDQPTTNEQ</sequence>
<feature type="transmembrane region" description="Helical" evidence="2">
    <location>
        <begin position="12"/>
        <end position="36"/>
    </location>
</feature>